<feature type="region of interest" description="Disordered" evidence="1">
    <location>
        <begin position="1"/>
        <end position="43"/>
    </location>
</feature>
<dbReference type="Proteomes" id="UP000239895">
    <property type="component" value="Unassembled WGS sequence"/>
</dbReference>
<organism evidence="2 3">
    <name type="scientific">Isoptericola halotolerans</name>
    <dbReference type="NCBI Taxonomy" id="300560"/>
    <lineage>
        <taxon>Bacteria</taxon>
        <taxon>Bacillati</taxon>
        <taxon>Actinomycetota</taxon>
        <taxon>Actinomycetes</taxon>
        <taxon>Micrococcales</taxon>
        <taxon>Promicromonosporaceae</taxon>
        <taxon>Isoptericola</taxon>
    </lineage>
</organism>
<reference evidence="2 3" key="1">
    <citation type="submission" date="2018-03" db="EMBL/GenBank/DDBJ databases">
        <title>Comparative analysis of microorganisms from saline springs in Andes Mountain Range, Colombia.</title>
        <authorList>
            <person name="Rubin E."/>
        </authorList>
    </citation>
    <scope>NUCLEOTIDE SEQUENCE [LARGE SCALE GENOMIC DNA]</scope>
    <source>
        <strain evidence="2 3">CG 23</strain>
    </source>
</reference>
<name>A0ABX5EEL8_9MICO</name>
<keyword evidence="3" id="KW-1185">Reference proteome</keyword>
<feature type="compositionally biased region" description="Basic and acidic residues" evidence="1">
    <location>
        <begin position="1"/>
        <end position="33"/>
    </location>
</feature>
<dbReference type="EMBL" id="PVTX01000008">
    <property type="protein sequence ID" value="PRZ05071.1"/>
    <property type="molecule type" value="Genomic_DNA"/>
</dbReference>
<protein>
    <submittedName>
        <fullName evidence="2">Uncharacterized protein</fullName>
    </submittedName>
</protein>
<gene>
    <name evidence="2" type="ORF">BCL65_10850</name>
</gene>
<sequence>MHPLEHHTLHRLQESEQVRRAERVRQARERDAAGPRVPATAGPSWLRLPRLAVRGRRPA</sequence>
<evidence type="ECO:0000256" key="1">
    <source>
        <dbReference type="SAM" id="MobiDB-lite"/>
    </source>
</evidence>
<accession>A0ABX5EEL8</accession>
<evidence type="ECO:0000313" key="3">
    <source>
        <dbReference type="Proteomes" id="UP000239895"/>
    </source>
</evidence>
<evidence type="ECO:0000313" key="2">
    <source>
        <dbReference type="EMBL" id="PRZ05071.1"/>
    </source>
</evidence>
<comment type="caution">
    <text evidence="2">The sequence shown here is derived from an EMBL/GenBank/DDBJ whole genome shotgun (WGS) entry which is preliminary data.</text>
</comment>
<proteinExistence type="predicted"/>